<evidence type="ECO:0000256" key="3">
    <source>
        <dbReference type="ARBA" id="ARBA00023175"/>
    </source>
</evidence>
<dbReference type="GO" id="GO:0051231">
    <property type="term" value="P:spindle elongation"/>
    <property type="evidence" value="ECO:0007669"/>
    <property type="project" value="TreeGrafter"/>
</dbReference>
<comment type="similarity">
    <text evidence="4">Belongs to the TRAFAC class myosin-kinesin ATPase superfamily. Kinesin family.</text>
</comment>
<dbReference type="PANTHER" id="PTHR47969">
    <property type="entry name" value="CHROMOSOME-ASSOCIATED KINESIN KIF4A-RELATED"/>
    <property type="match status" value="1"/>
</dbReference>
<dbReference type="GO" id="GO:0007018">
    <property type="term" value="P:microtubule-based movement"/>
    <property type="evidence" value="ECO:0007669"/>
    <property type="project" value="InterPro"/>
</dbReference>
<dbReference type="GO" id="GO:0008017">
    <property type="term" value="F:microtubule binding"/>
    <property type="evidence" value="ECO:0007669"/>
    <property type="project" value="InterPro"/>
</dbReference>
<dbReference type="PRINTS" id="PR00380">
    <property type="entry name" value="KINESINHEAVY"/>
</dbReference>
<dbReference type="STRING" id="74649.A0A2P6RXM9"/>
<evidence type="ECO:0000256" key="4">
    <source>
        <dbReference type="PROSITE-ProRule" id="PRU00283"/>
    </source>
</evidence>
<name>A0A2P6RXM9_ROSCH</name>
<dbReference type="GO" id="GO:0007052">
    <property type="term" value="P:mitotic spindle organization"/>
    <property type="evidence" value="ECO:0007669"/>
    <property type="project" value="TreeGrafter"/>
</dbReference>
<dbReference type="EMBL" id="PDCK01000040">
    <property type="protein sequence ID" value="PRQ51166.1"/>
    <property type="molecule type" value="Genomic_DNA"/>
</dbReference>
<dbReference type="GO" id="GO:0005524">
    <property type="term" value="F:ATP binding"/>
    <property type="evidence" value="ECO:0007669"/>
    <property type="project" value="UniProtKB-KW"/>
</dbReference>
<dbReference type="AlphaFoldDB" id="A0A2P6RXM9"/>
<evidence type="ECO:0000313" key="6">
    <source>
        <dbReference type="EMBL" id="PRQ51166.1"/>
    </source>
</evidence>
<feature type="domain" description="Kinesin motor" evidence="5">
    <location>
        <begin position="1"/>
        <end position="83"/>
    </location>
</feature>
<dbReference type="GO" id="GO:0005875">
    <property type="term" value="C:microtubule associated complex"/>
    <property type="evidence" value="ECO:0007669"/>
    <property type="project" value="TreeGrafter"/>
</dbReference>
<dbReference type="PROSITE" id="PS00411">
    <property type="entry name" value="KINESIN_MOTOR_1"/>
    <property type="match status" value="1"/>
</dbReference>
<keyword evidence="7" id="KW-1185">Reference proteome</keyword>
<dbReference type="InterPro" id="IPR036961">
    <property type="entry name" value="Kinesin_motor_dom_sf"/>
</dbReference>
<dbReference type="SUPFAM" id="SSF52540">
    <property type="entry name" value="P-loop containing nucleoside triphosphate hydrolases"/>
    <property type="match status" value="1"/>
</dbReference>
<dbReference type="Gene3D" id="3.40.850.10">
    <property type="entry name" value="Kinesin motor domain"/>
    <property type="match status" value="1"/>
</dbReference>
<evidence type="ECO:0000313" key="7">
    <source>
        <dbReference type="Proteomes" id="UP000238479"/>
    </source>
</evidence>
<reference evidence="6 7" key="1">
    <citation type="journal article" date="2018" name="Nat. Genet.">
        <title>The Rosa genome provides new insights in the design of modern roses.</title>
        <authorList>
            <person name="Bendahmane M."/>
        </authorList>
    </citation>
    <scope>NUCLEOTIDE SEQUENCE [LARGE SCALE GENOMIC DNA]</scope>
    <source>
        <strain evidence="7">cv. Old Blush</strain>
    </source>
</reference>
<dbReference type="GO" id="GO:0003777">
    <property type="term" value="F:microtubule motor activity"/>
    <property type="evidence" value="ECO:0007669"/>
    <property type="project" value="InterPro"/>
</dbReference>
<dbReference type="InterPro" id="IPR001752">
    <property type="entry name" value="Kinesin_motor_dom"/>
</dbReference>
<evidence type="ECO:0000256" key="2">
    <source>
        <dbReference type="ARBA" id="ARBA00022840"/>
    </source>
</evidence>
<dbReference type="Gramene" id="PRQ51166">
    <property type="protein sequence ID" value="PRQ51166"/>
    <property type="gene ID" value="RchiOBHm_Chr2g0141361"/>
</dbReference>
<dbReference type="InterPro" id="IPR019821">
    <property type="entry name" value="Kinesin_motor_CS"/>
</dbReference>
<dbReference type="Proteomes" id="UP000238479">
    <property type="component" value="Chromosome 2"/>
</dbReference>
<organism evidence="6 7">
    <name type="scientific">Rosa chinensis</name>
    <name type="common">China rose</name>
    <dbReference type="NCBI Taxonomy" id="74649"/>
    <lineage>
        <taxon>Eukaryota</taxon>
        <taxon>Viridiplantae</taxon>
        <taxon>Streptophyta</taxon>
        <taxon>Embryophyta</taxon>
        <taxon>Tracheophyta</taxon>
        <taxon>Spermatophyta</taxon>
        <taxon>Magnoliopsida</taxon>
        <taxon>eudicotyledons</taxon>
        <taxon>Gunneridae</taxon>
        <taxon>Pentapetalae</taxon>
        <taxon>rosids</taxon>
        <taxon>fabids</taxon>
        <taxon>Rosales</taxon>
        <taxon>Rosaceae</taxon>
        <taxon>Rosoideae</taxon>
        <taxon>Rosoideae incertae sedis</taxon>
        <taxon>Rosa</taxon>
    </lineage>
</organism>
<keyword evidence="1" id="KW-0547">Nucleotide-binding</keyword>
<comment type="caution">
    <text evidence="4">Lacks conserved residue(s) required for the propagation of feature annotation.</text>
</comment>
<evidence type="ECO:0000256" key="1">
    <source>
        <dbReference type="ARBA" id="ARBA00022741"/>
    </source>
</evidence>
<dbReference type="EC" id="3.6.4.4" evidence="6"/>
<dbReference type="InterPro" id="IPR027640">
    <property type="entry name" value="Kinesin-like_fam"/>
</dbReference>
<evidence type="ECO:0000259" key="5">
    <source>
        <dbReference type="PROSITE" id="PS50067"/>
    </source>
</evidence>
<dbReference type="PROSITE" id="PS50067">
    <property type="entry name" value="KINESIN_MOTOR_2"/>
    <property type="match status" value="1"/>
</dbReference>
<dbReference type="GO" id="GO:0016787">
    <property type="term" value="F:hydrolase activity"/>
    <property type="evidence" value="ECO:0007669"/>
    <property type="project" value="UniProtKB-KW"/>
</dbReference>
<sequence length="153" mass="16938">MGSYLVRGSLARATGSTNMNSQSSCSHAIFTITMEQKKISHCLNGAKNDYIGDDILCAKLHLVDLAGSERAKRTGADGMHLKEVHGDTHILDIAVDLPSVTEIFGSKYSTTLLCTRLRCQINRPASDHFIYSLLVLLAWSTWVYSSVDWVCWD</sequence>
<dbReference type="PANTHER" id="PTHR47969:SF6">
    <property type="entry name" value="KINESIN-LIKE PROTEIN KIN-4C"/>
    <property type="match status" value="1"/>
</dbReference>
<gene>
    <name evidence="6" type="ORF">RchiOBHm_Chr2g0141361</name>
</gene>
<keyword evidence="2" id="KW-0067">ATP-binding</keyword>
<accession>A0A2P6RXM9</accession>
<dbReference type="InterPro" id="IPR027417">
    <property type="entry name" value="P-loop_NTPase"/>
</dbReference>
<keyword evidence="6" id="KW-0378">Hydrolase</keyword>
<comment type="caution">
    <text evidence="6">The sequence shown here is derived from an EMBL/GenBank/DDBJ whole genome shotgun (WGS) entry which is preliminary data.</text>
</comment>
<protein>
    <submittedName>
        <fullName evidence="6">Putative plus-end-directed kinesin ATPase</fullName>
        <ecNumber evidence="6">3.6.4.4</ecNumber>
    </submittedName>
</protein>
<proteinExistence type="inferred from homology"/>
<dbReference type="Pfam" id="PF00225">
    <property type="entry name" value="Kinesin"/>
    <property type="match status" value="1"/>
</dbReference>
<keyword evidence="3" id="KW-0505">Motor protein</keyword>